<dbReference type="Gramene" id="ERN12801">
    <property type="protein sequence ID" value="ERN12801"/>
    <property type="gene ID" value="AMTR_s00043p00230940"/>
</dbReference>
<dbReference type="AlphaFoldDB" id="W1PY11"/>
<feature type="region of interest" description="Disordered" evidence="1">
    <location>
        <begin position="1"/>
        <end position="21"/>
    </location>
</feature>
<dbReference type="Proteomes" id="UP000017836">
    <property type="component" value="Unassembled WGS sequence"/>
</dbReference>
<sequence>MRSINSTRKESHSSHLIPLTLTSPNFPRHIENLLNPRLNVALTDGEDHAINISPPTATQGEGSQKCSATIRAVGVTSSFEDEEMVPEAALEVGLMKDPKSQEIAHLWDLVKTV</sequence>
<evidence type="ECO:0000313" key="2">
    <source>
        <dbReference type="EMBL" id="ERN12801.1"/>
    </source>
</evidence>
<accession>W1PY11</accession>
<organism evidence="2 3">
    <name type="scientific">Amborella trichopoda</name>
    <dbReference type="NCBI Taxonomy" id="13333"/>
    <lineage>
        <taxon>Eukaryota</taxon>
        <taxon>Viridiplantae</taxon>
        <taxon>Streptophyta</taxon>
        <taxon>Embryophyta</taxon>
        <taxon>Tracheophyta</taxon>
        <taxon>Spermatophyta</taxon>
        <taxon>Magnoliopsida</taxon>
        <taxon>Amborellales</taxon>
        <taxon>Amborellaceae</taxon>
        <taxon>Amborella</taxon>
    </lineage>
</organism>
<keyword evidence="3" id="KW-1185">Reference proteome</keyword>
<evidence type="ECO:0000256" key="1">
    <source>
        <dbReference type="SAM" id="MobiDB-lite"/>
    </source>
</evidence>
<dbReference type="EMBL" id="KI392605">
    <property type="protein sequence ID" value="ERN12801.1"/>
    <property type="molecule type" value="Genomic_DNA"/>
</dbReference>
<name>W1PY11_AMBTC</name>
<proteinExistence type="predicted"/>
<protein>
    <submittedName>
        <fullName evidence="2">Uncharacterized protein</fullName>
    </submittedName>
</protein>
<dbReference type="HOGENOM" id="CLU_171338_0_0_1"/>
<gene>
    <name evidence="2" type="ORF">AMTR_s00043p00230940</name>
</gene>
<reference evidence="3" key="1">
    <citation type="journal article" date="2013" name="Science">
        <title>The Amborella genome and the evolution of flowering plants.</title>
        <authorList>
            <consortium name="Amborella Genome Project"/>
        </authorList>
    </citation>
    <scope>NUCLEOTIDE SEQUENCE [LARGE SCALE GENOMIC DNA]</scope>
</reference>
<evidence type="ECO:0000313" key="3">
    <source>
        <dbReference type="Proteomes" id="UP000017836"/>
    </source>
</evidence>